<reference evidence="1 2" key="1">
    <citation type="journal article" date="2013" name="Mar. Genomics">
        <title>Expression of sulfatases in Rhodopirellula baltica and the diversity of sulfatases in the genus Rhodopirellula.</title>
        <authorList>
            <person name="Wegner C.E."/>
            <person name="Richter-Heitmann T."/>
            <person name="Klindworth A."/>
            <person name="Klockow C."/>
            <person name="Richter M."/>
            <person name="Achstetter T."/>
            <person name="Glockner F.O."/>
            <person name="Harder J."/>
        </authorList>
    </citation>
    <scope>NUCLEOTIDE SEQUENCE [LARGE SCALE GENOMIC DNA]</scope>
    <source>
        <strain evidence="1 2">SH28</strain>
    </source>
</reference>
<comment type="caution">
    <text evidence="1">The sequence shown here is derived from an EMBL/GenBank/DDBJ whole genome shotgun (WGS) entry which is preliminary data.</text>
</comment>
<sequence>MKLPLIIGGVATRPGRIRPHPGPVIVAVCDALNPMLTDCGWLDSAPFDTVSLILRFGDSRADTEVKPVNATHAELPIARDLSIDSCIDCARDGTLFDLFHTETVTALLDVSRAFDLPTDWHGKLST</sequence>
<evidence type="ECO:0000313" key="1">
    <source>
        <dbReference type="EMBL" id="EKK01555.1"/>
    </source>
</evidence>
<dbReference type="Pfam" id="PF15568">
    <property type="entry name" value="Imm39"/>
    <property type="match status" value="1"/>
</dbReference>
<dbReference type="Proteomes" id="UP000007993">
    <property type="component" value="Unassembled WGS sequence"/>
</dbReference>
<proteinExistence type="predicted"/>
<accession>K5CD66</accession>
<name>K5CD66_RHOBT</name>
<protein>
    <submittedName>
        <fullName evidence="1">Uncharacterized protein</fullName>
    </submittedName>
</protein>
<organism evidence="1 2">
    <name type="scientific">Rhodopirellula baltica SH28</name>
    <dbReference type="NCBI Taxonomy" id="993517"/>
    <lineage>
        <taxon>Bacteria</taxon>
        <taxon>Pseudomonadati</taxon>
        <taxon>Planctomycetota</taxon>
        <taxon>Planctomycetia</taxon>
        <taxon>Pirellulales</taxon>
        <taxon>Pirellulaceae</taxon>
        <taxon>Rhodopirellula</taxon>
    </lineage>
</organism>
<dbReference type="RefSeq" id="WP_007332801.1">
    <property type="nucleotide sequence ID" value="NZ_AMCW01000090.1"/>
</dbReference>
<evidence type="ECO:0000313" key="2">
    <source>
        <dbReference type="Proteomes" id="UP000007993"/>
    </source>
</evidence>
<dbReference type="EMBL" id="AMCW01000090">
    <property type="protein sequence ID" value="EKK01555.1"/>
    <property type="molecule type" value="Genomic_DNA"/>
</dbReference>
<dbReference type="AlphaFoldDB" id="K5CD66"/>
<gene>
    <name evidence="1" type="ORF">RBSH_03116</name>
</gene>
<dbReference type="InterPro" id="IPR029081">
    <property type="entry name" value="Imm39"/>
</dbReference>
<dbReference type="PATRIC" id="fig|993517.3.peg.3381"/>